<organism evidence="2">
    <name type="scientific">hydrothermal vent metagenome</name>
    <dbReference type="NCBI Taxonomy" id="652676"/>
    <lineage>
        <taxon>unclassified sequences</taxon>
        <taxon>metagenomes</taxon>
        <taxon>ecological metagenomes</taxon>
    </lineage>
</organism>
<accession>A0A1W1CE43</accession>
<keyword evidence="1" id="KW-1133">Transmembrane helix</keyword>
<dbReference type="AlphaFoldDB" id="A0A1W1CE43"/>
<keyword evidence="1" id="KW-0472">Membrane</keyword>
<evidence type="ECO:0000256" key="1">
    <source>
        <dbReference type="SAM" id="Phobius"/>
    </source>
</evidence>
<feature type="transmembrane region" description="Helical" evidence="1">
    <location>
        <begin position="12"/>
        <end position="34"/>
    </location>
</feature>
<evidence type="ECO:0008006" key="3">
    <source>
        <dbReference type="Google" id="ProtNLM"/>
    </source>
</evidence>
<dbReference type="InterPro" id="IPR019099">
    <property type="entry name" value="Uncharacterised_PGPGW_TM"/>
</dbReference>
<feature type="transmembrane region" description="Helical" evidence="1">
    <location>
        <begin position="62"/>
        <end position="90"/>
    </location>
</feature>
<reference evidence="2" key="1">
    <citation type="submission" date="2016-10" db="EMBL/GenBank/DDBJ databases">
        <authorList>
            <person name="de Groot N.N."/>
        </authorList>
    </citation>
    <scope>NUCLEOTIDE SEQUENCE</scope>
</reference>
<gene>
    <name evidence="2" type="ORF">MNB_SUP05-5-963</name>
</gene>
<dbReference type="EMBL" id="FPHJ01000041">
    <property type="protein sequence ID" value="SFV63991.1"/>
    <property type="molecule type" value="Genomic_DNA"/>
</dbReference>
<proteinExistence type="predicted"/>
<dbReference type="Pfam" id="PF09656">
    <property type="entry name" value="PGPGW"/>
    <property type="match status" value="1"/>
</dbReference>
<keyword evidence="1" id="KW-0812">Transmembrane</keyword>
<evidence type="ECO:0000313" key="2">
    <source>
        <dbReference type="EMBL" id="SFV63991.1"/>
    </source>
</evidence>
<name>A0A1W1CE43_9ZZZZ</name>
<sequence length="129" mass="15081">MLDFFQQYTDELIIISITSFTLLFLTILITPWLVGKIPVDYFINQKYDNPQQSLLLVSLKNILGFILLLLGFIMLFTPGQGIITIIYGLFLMQFPGKRKLEKKIIKNTQLRTALNWLRAKNNKDNLKWN</sequence>
<protein>
    <recommendedName>
        <fullName evidence="3">Transmembrane protein (PGPGW)</fullName>
    </recommendedName>
</protein>